<keyword evidence="1 2" id="KW-0238">DNA-binding</keyword>
<feature type="domain" description="HTH tetR-type" evidence="3">
    <location>
        <begin position="6"/>
        <end position="66"/>
    </location>
</feature>
<sequence length="184" mass="21412">MDRRIQKSKKAIMDAFIELLSEMDIENITINKIADLANVNRGTVYLHFLDKYDLLDQYLEEQINQLLEKCAPDEVTDKFTSKSTLLRVFEYLEQNSNLYSTMLKNRGIPVFRNRLLLIAQQSLSKQFDLISFGPDFNKEITVQFLASAIISSFEWWITNSIPYPASVMAEQIWALLERMMITSP</sequence>
<dbReference type="InterPro" id="IPR050624">
    <property type="entry name" value="HTH-type_Tx_Regulator"/>
</dbReference>
<evidence type="ECO:0000313" key="5">
    <source>
        <dbReference type="Proteomes" id="UP000187412"/>
    </source>
</evidence>
<comment type="caution">
    <text evidence="4">The sequence shown here is derived from an EMBL/GenBank/DDBJ whole genome shotgun (WGS) entry which is preliminary data.</text>
</comment>
<evidence type="ECO:0000259" key="3">
    <source>
        <dbReference type="PROSITE" id="PS50977"/>
    </source>
</evidence>
<accession>A0ABX3H717</accession>
<dbReference type="RefSeq" id="WP_076111747.1">
    <property type="nucleotide sequence ID" value="NZ_MPTB01000021.1"/>
</dbReference>
<protein>
    <submittedName>
        <fullName evidence="4">TetR family transcriptional regulator</fullName>
    </submittedName>
</protein>
<evidence type="ECO:0000256" key="2">
    <source>
        <dbReference type="PROSITE-ProRule" id="PRU00335"/>
    </source>
</evidence>
<dbReference type="Gene3D" id="1.10.357.10">
    <property type="entry name" value="Tetracycline Repressor, domain 2"/>
    <property type="match status" value="1"/>
</dbReference>
<organism evidence="4 5">
    <name type="scientific">Paenibacillus borealis</name>
    <dbReference type="NCBI Taxonomy" id="160799"/>
    <lineage>
        <taxon>Bacteria</taxon>
        <taxon>Bacillati</taxon>
        <taxon>Bacillota</taxon>
        <taxon>Bacilli</taxon>
        <taxon>Bacillales</taxon>
        <taxon>Paenibacillaceae</taxon>
        <taxon>Paenibacillus</taxon>
    </lineage>
</organism>
<keyword evidence="5" id="KW-1185">Reference proteome</keyword>
<dbReference type="PRINTS" id="PR00455">
    <property type="entry name" value="HTHTETR"/>
</dbReference>
<name>A0ABX3H717_PAEBO</name>
<reference evidence="4 5" key="1">
    <citation type="submission" date="2016-10" db="EMBL/GenBank/DDBJ databases">
        <title>Paenibacillus species isolates.</title>
        <authorList>
            <person name="Beno S.M."/>
        </authorList>
    </citation>
    <scope>NUCLEOTIDE SEQUENCE [LARGE SCALE GENOMIC DNA]</scope>
    <source>
        <strain evidence="4 5">FSL H7-0744</strain>
    </source>
</reference>
<dbReference type="InterPro" id="IPR009057">
    <property type="entry name" value="Homeodomain-like_sf"/>
</dbReference>
<dbReference type="SUPFAM" id="SSF46689">
    <property type="entry name" value="Homeodomain-like"/>
    <property type="match status" value="1"/>
</dbReference>
<dbReference type="InterPro" id="IPR039532">
    <property type="entry name" value="TetR_C_Firmicutes"/>
</dbReference>
<dbReference type="InterPro" id="IPR001647">
    <property type="entry name" value="HTH_TetR"/>
</dbReference>
<gene>
    <name evidence="4" type="ORF">BSK56_17025</name>
</gene>
<dbReference type="Pfam" id="PF14278">
    <property type="entry name" value="TetR_C_8"/>
    <property type="match status" value="1"/>
</dbReference>
<proteinExistence type="predicted"/>
<dbReference type="PANTHER" id="PTHR43479">
    <property type="entry name" value="ACREF/ENVCD OPERON REPRESSOR-RELATED"/>
    <property type="match status" value="1"/>
</dbReference>
<evidence type="ECO:0000313" key="4">
    <source>
        <dbReference type="EMBL" id="OMD46230.1"/>
    </source>
</evidence>
<evidence type="ECO:0000256" key="1">
    <source>
        <dbReference type="ARBA" id="ARBA00023125"/>
    </source>
</evidence>
<dbReference type="Proteomes" id="UP000187412">
    <property type="component" value="Unassembled WGS sequence"/>
</dbReference>
<feature type="DNA-binding region" description="H-T-H motif" evidence="2">
    <location>
        <begin position="29"/>
        <end position="48"/>
    </location>
</feature>
<dbReference type="EMBL" id="MPTB01000021">
    <property type="protein sequence ID" value="OMD46230.1"/>
    <property type="molecule type" value="Genomic_DNA"/>
</dbReference>
<dbReference type="Pfam" id="PF00440">
    <property type="entry name" value="TetR_N"/>
    <property type="match status" value="1"/>
</dbReference>
<dbReference type="PROSITE" id="PS50977">
    <property type="entry name" value="HTH_TETR_2"/>
    <property type="match status" value="1"/>
</dbReference>
<dbReference type="PANTHER" id="PTHR43479:SF7">
    <property type="entry name" value="TETR-FAMILY TRANSCRIPTIONAL REGULATOR"/>
    <property type="match status" value="1"/>
</dbReference>